<dbReference type="Gene3D" id="3.30.465.10">
    <property type="match status" value="1"/>
</dbReference>
<evidence type="ECO:0000256" key="5">
    <source>
        <dbReference type="ARBA" id="ARBA00022737"/>
    </source>
</evidence>
<dbReference type="PROSITE" id="PS51846">
    <property type="entry name" value="CNNM"/>
    <property type="match status" value="1"/>
</dbReference>
<evidence type="ECO:0000256" key="7">
    <source>
        <dbReference type="ARBA" id="ARBA00023122"/>
    </source>
</evidence>
<feature type="transmembrane region" description="Helical" evidence="11">
    <location>
        <begin position="6"/>
        <end position="25"/>
    </location>
</feature>
<keyword evidence="8 10" id="KW-0472">Membrane</keyword>
<dbReference type="InterPro" id="IPR005170">
    <property type="entry name" value="Transptr-assoc_dom"/>
</dbReference>
<comment type="caution">
    <text evidence="14">The sequence shown here is derived from an EMBL/GenBank/DDBJ whole genome shotgun (WGS) entry which is preliminary data.</text>
</comment>
<dbReference type="Gene3D" id="3.10.580.10">
    <property type="entry name" value="CBS-domain"/>
    <property type="match status" value="1"/>
</dbReference>
<reference evidence="14 15" key="1">
    <citation type="submission" date="2024-04" db="EMBL/GenBank/DDBJ databases">
        <title>Draft genome sequence of Sessilibacter corallicola NBRC 116591.</title>
        <authorList>
            <person name="Miyakawa T."/>
            <person name="Kusuya Y."/>
            <person name="Miura T."/>
        </authorList>
    </citation>
    <scope>NUCLEOTIDE SEQUENCE [LARGE SCALE GENOMIC DNA]</scope>
    <source>
        <strain evidence="14 15">KU-00831-HH</strain>
    </source>
</reference>
<keyword evidence="3" id="KW-1003">Cell membrane</keyword>
<dbReference type="InterPro" id="IPR000644">
    <property type="entry name" value="CBS_dom"/>
</dbReference>
<evidence type="ECO:0000256" key="9">
    <source>
        <dbReference type="PROSITE-ProRule" id="PRU00703"/>
    </source>
</evidence>
<dbReference type="InterPro" id="IPR036318">
    <property type="entry name" value="FAD-bd_PCMH-like_sf"/>
</dbReference>
<accession>A0ABQ0A7V5</accession>
<dbReference type="CDD" id="cd04590">
    <property type="entry name" value="CBS_pair_CorC_HlyC_assoc"/>
    <property type="match status" value="1"/>
</dbReference>
<evidence type="ECO:0000259" key="13">
    <source>
        <dbReference type="PROSITE" id="PS51846"/>
    </source>
</evidence>
<evidence type="ECO:0000256" key="10">
    <source>
        <dbReference type="PROSITE-ProRule" id="PRU01193"/>
    </source>
</evidence>
<dbReference type="InterPro" id="IPR044751">
    <property type="entry name" value="Ion_transp-like_CBS"/>
</dbReference>
<comment type="subcellular location">
    <subcellularLocation>
        <location evidence="1">Cell membrane</location>
        <topology evidence="1">Multi-pass membrane protein</topology>
    </subcellularLocation>
</comment>
<keyword evidence="6 10" id="KW-1133">Transmembrane helix</keyword>
<feature type="domain" description="CNNM transmembrane" evidence="13">
    <location>
        <begin position="2"/>
        <end position="189"/>
    </location>
</feature>
<keyword evidence="15" id="KW-1185">Reference proteome</keyword>
<proteinExistence type="inferred from homology"/>
<protein>
    <submittedName>
        <fullName evidence="14">HlyC/CorC family transporter</fullName>
    </submittedName>
</protein>
<feature type="transmembrane region" description="Helical" evidence="11">
    <location>
        <begin position="124"/>
        <end position="149"/>
    </location>
</feature>
<dbReference type="Proteomes" id="UP001465153">
    <property type="component" value="Unassembled WGS sequence"/>
</dbReference>
<feature type="domain" description="CBS" evidence="12">
    <location>
        <begin position="209"/>
        <end position="268"/>
    </location>
</feature>
<feature type="domain" description="CBS" evidence="12">
    <location>
        <begin position="277"/>
        <end position="337"/>
    </location>
</feature>
<evidence type="ECO:0000256" key="11">
    <source>
        <dbReference type="SAM" id="Phobius"/>
    </source>
</evidence>
<name>A0ABQ0A7V5_9GAMM</name>
<gene>
    <name evidence="14" type="ORF">NBRC116591_14970</name>
</gene>
<evidence type="ECO:0000256" key="8">
    <source>
        <dbReference type="ARBA" id="ARBA00023136"/>
    </source>
</evidence>
<evidence type="ECO:0000313" key="14">
    <source>
        <dbReference type="EMBL" id="GAA6167687.1"/>
    </source>
</evidence>
<organism evidence="14 15">
    <name type="scientific">Sessilibacter corallicola</name>
    <dbReference type="NCBI Taxonomy" id="2904075"/>
    <lineage>
        <taxon>Bacteria</taxon>
        <taxon>Pseudomonadati</taxon>
        <taxon>Pseudomonadota</taxon>
        <taxon>Gammaproteobacteria</taxon>
        <taxon>Cellvibrionales</taxon>
        <taxon>Cellvibrionaceae</taxon>
        <taxon>Sessilibacter</taxon>
    </lineage>
</organism>
<evidence type="ECO:0000256" key="4">
    <source>
        <dbReference type="ARBA" id="ARBA00022692"/>
    </source>
</evidence>
<keyword evidence="5" id="KW-0677">Repeat</keyword>
<dbReference type="SUPFAM" id="SSF54631">
    <property type="entry name" value="CBS-domain pair"/>
    <property type="match status" value="1"/>
</dbReference>
<dbReference type="PANTHER" id="PTHR22777">
    <property type="entry name" value="HEMOLYSIN-RELATED"/>
    <property type="match status" value="1"/>
</dbReference>
<feature type="transmembrane region" description="Helical" evidence="11">
    <location>
        <begin position="95"/>
        <end position="112"/>
    </location>
</feature>
<dbReference type="Pfam" id="PF03471">
    <property type="entry name" value="CorC_HlyC"/>
    <property type="match status" value="1"/>
</dbReference>
<feature type="transmembrane region" description="Helical" evidence="11">
    <location>
        <begin position="62"/>
        <end position="89"/>
    </location>
</feature>
<evidence type="ECO:0000256" key="3">
    <source>
        <dbReference type="ARBA" id="ARBA00022475"/>
    </source>
</evidence>
<dbReference type="RefSeq" id="WP_233088921.1">
    <property type="nucleotide sequence ID" value="NZ_BAABWN010000004.1"/>
</dbReference>
<keyword evidence="7 9" id="KW-0129">CBS domain</keyword>
<comment type="similarity">
    <text evidence="2">Belongs to the UPF0053 family.</text>
</comment>
<sequence length="423" mass="47026">MNDVPISILFGVLAGLIVLSGFFSSSETGMMSINRYRLKHAANKGEKSAMRVMHLLARPDRLIGVILIGNNLVNNIAAALTTIICIRLYGEGYVLLASTVLTIVVLIFAEVTPKTIAALHPERVAYPFSWVLLPLLKLFYPLVLVVNYLSNSLARIFGVDPDKASKQDHLAPEELRTVVDEAGDLIPDQHQGMLLNVLDLEKSVVEDIMIPRNEVVGLDLNADMESLIELIRSTDYTRLPVYEGDINNVIGTLHLKHASRFLTGDDSTVTHASIRRFTRKPYFVHEGTPLSNQLLNFQKEKSRMGIVVDEYGEVQGLVTLEDLLEEIVGDFTTNTAEDKHEDITEQEDGSYLIDGSTSIRDINKLLDWNLPTEGPKTLNGLAVEFLQSIPDGVICFQLAGYVFEVTKLNEKMIEKARVAPIKQ</sequence>
<dbReference type="Pfam" id="PF01595">
    <property type="entry name" value="CNNM"/>
    <property type="match status" value="1"/>
</dbReference>
<dbReference type="Pfam" id="PF00571">
    <property type="entry name" value="CBS"/>
    <property type="match status" value="2"/>
</dbReference>
<dbReference type="InterPro" id="IPR046342">
    <property type="entry name" value="CBS_dom_sf"/>
</dbReference>
<dbReference type="EMBL" id="BAABWN010000004">
    <property type="protein sequence ID" value="GAA6167687.1"/>
    <property type="molecule type" value="Genomic_DNA"/>
</dbReference>
<dbReference type="SUPFAM" id="SSF56176">
    <property type="entry name" value="FAD-binding/transporter-associated domain-like"/>
    <property type="match status" value="1"/>
</dbReference>
<evidence type="ECO:0000256" key="6">
    <source>
        <dbReference type="ARBA" id="ARBA00022989"/>
    </source>
</evidence>
<keyword evidence="4 10" id="KW-0812">Transmembrane</keyword>
<dbReference type="PROSITE" id="PS51371">
    <property type="entry name" value="CBS"/>
    <property type="match status" value="2"/>
</dbReference>
<dbReference type="InterPro" id="IPR002550">
    <property type="entry name" value="CNNM"/>
</dbReference>
<evidence type="ECO:0000256" key="1">
    <source>
        <dbReference type="ARBA" id="ARBA00004651"/>
    </source>
</evidence>
<dbReference type="SMART" id="SM01091">
    <property type="entry name" value="CorC_HlyC"/>
    <property type="match status" value="1"/>
</dbReference>
<dbReference type="InterPro" id="IPR016169">
    <property type="entry name" value="FAD-bd_PCMH_sub2"/>
</dbReference>
<dbReference type="PANTHER" id="PTHR22777:SF32">
    <property type="entry name" value="UPF0053 INNER MEMBRANE PROTEIN YFJD"/>
    <property type="match status" value="1"/>
</dbReference>
<evidence type="ECO:0000259" key="12">
    <source>
        <dbReference type="PROSITE" id="PS51371"/>
    </source>
</evidence>
<evidence type="ECO:0000256" key="2">
    <source>
        <dbReference type="ARBA" id="ARBA00006337"/>
    </source>
</evidence>
<evidence type="ECO:0000313" key="15">
    <source>
        <dbReference type="Proteomes" id="UP001465153"/>
    </source>
</evidence>